<dbReference type="RefSeq" id="WP_092349226.1">
    <property type="nucleotide sequence ID" value="NZ_CZVW01000008.1"/>
</dbReference>
<feature type="transmembrane region" description="Helical" evidence="1">
    <location>
        <begin position="118"/>
        <end position="136"/>
    </location>
</feature>
<evidence type="ECO:0000256" key="1">
    <source>
        <dbReference type="SAM" id="Phobius"/>
    </source>
</evidence>
<evidence type="ECO:0000313" key="3">
    <source>
        <dbReference type="Proteomes" id="UP000199197"/>
    </source>
</evidence>
<dbReference type="OrthoDB" id="4268166at2"/>
<evidence type="ECO:0000313" key="2">
    <source>
        <dbReference type="EMBL" id="CUT00849.1"/>
    </source>
</evidence>
<keyword evidence="1" id="KW-0472">Membrane</keyword>
<accession>A0A0P1MXT6</accession>
<dbReference type="InterPro" id="IPR029044">
    <property type="entry name" value="Nucleotide-diphossugar_trans"/>
</dbReference>
<dbReference type="EMBL" id="CZVW01000008">
    <property type="protein sequence ID" value="CUT00849.1"/>
    <property type="molecule type" value="Genomic_DNA"/>
</dbReference>
<dbReference type="AlphaFoldDB" id="A0A0P1MXT6"/>
<reference evidence="3" key="1">
    <citation type="submission" date="2015-11" db="EMBL/GenBank/DDBJ databases">
        <authorList>
            <person name="Varghese N."/>
        </authorList>
    </citation>
    <scope>NUCLEOTIDE SEQUENCE [LARGE SCALE GENOMIC DNA]</scope>
    <source>
        <strain evidence="3">JGI-23</strain>
    </source>
</reference>
<evidence type="ECO:0008006" key="4">
    <source>
        <dbReference type="Google" id="ProtNLM"/>
    </source>
</evidence>
<keyword evidence="3" id="KW-1185">Reference proteome</keyword>
<dbReference type="Proteomes" id="UP000199197">
    <property type="component" value="Unassembled WGS sequence"/>
</dbReference>
<proteinExistence type="predicted"/>
<sequence>METKHKIIAVTPADRKRYLEILSRYILADNSIQEWHLWDNCRSEDDRIFLNELARESSKVKVIRVEGGDGTNKSINLFYKFLADEDAFFIRIDDDVVFMEKNFGAKLYERAIKEKDKYLWWSPIVINNAICTYFLFAKGKLKTTYPLTAQCMDKFSWGSPYFAEELHRWFIDIVNKGYLESIKISEDIDITISRFSINCIGFFGYKMQSLRRFTSTSWG</sequence>
<gene>
    <name evidence="2" type="ORF">JGI23_00931</name>
</gene>
<protein>
    <recommendedName>
        <fullName evidence="4">Glycosyl transferase family 2</fullName>
    </recommendedName>
</protein>
<organism evidence="2 3">
    <name type="scientific">Candidatus Chryseopegocella kryptomonas</name>
    <dbReference type="NCBI Taxonomy" id="1633643"/>
    <lineage>
        <taxon>Bacteria</taxon>
        <taxon>Pseudomonadati</taxon>
        <taxon>Candidatus Kryptoniota</taxon>
        <taxon>Candidatus Chryseopegocella</taxon>
    </lineage>
</organism>
<dbReference type="SUPFAM" id="SSF53448">
    <property type="entry name" value="Nucleotide-diphospho-sugar transferases"/>
    <property type="match status" value="1"/>
</dbReference>
<keyword evidence="1" id="KW-0812">Transmembrane</keyword>
<name>A0A0P1MXT6_9BACT</name>
<keyword evidence="1" id="KW-1133">Transmembrane helix</keyword>